<dbReference type="Pfam" id="PF15731">
    <property type="entry name" value="MqsA_antitoxin"/>
    <property type="match status" value="1"/>
</dbReference>
<dbReference type="CDD" id="cd12870">
    <property type="entry name" value="MqsA"/>
    <property type="match status" value="1"/>
</dbReference>
<dbReference type="RefSeq" id="WP_062327187.1">
    <property type="nucleotide sequence ID" value="NZ_CP014476.1"/>
</dbReference>
<dbReference type="InterPro" id="IPR022453">
    <property type="entry name" value="Znf_MqsA-type"/>
</dbReference>
<dbReference type="Proteomes" id="UP000030512">
    <property type="component" value="Chromosome"/>
</dbReference>
<dbReference type="KEGG" id="mdn:JT25_000105"/>
<dbReference type="AlphaFoldDB" id="A0A140E3C6"/>
<name>A0A140E3C6_9GAMM</name>
<evidence type="ECO:0000313" key="1">
    <source>
        <dbReference type="EMBL" id="AMK74900.1"/>
    </source>
</evidence>
<proteinExistence type="predicted"/>
<dbReference type="Gene3D" id="3.10.20.860">
    <property type="match status" value="1"/>
</dbReference>
<dbReference type="STRING" id="1538553.JT25_000105"/>
<dbReference type="NCBIfam" id="TIGR03831">
    <property type="entry name" value="YgiT_finger"/>
    <property type="match status" value="1"/>
</dbReference>
<dbReference type="OrthoDB" id="9812340at2"/>
<sequence length="75" mass="8286">MKCPICKHGETINGAASMTLERSGATLVFKNVPAQICNNCGEEFFNEEITTSILKQAEFAVNEGIEFDVRQYRAA</sequence>
<protein>
    <recommendedName>
        <fullName evidence="3">YgiT-type zinc finger domain-containing protein</fullName>
    </recommendedName>
</protein>
<evidence type="ECO:0000313" key="2">
    <source>
        <dbReference type="Proteomes" id="UP000030512"/>
    </source>
</evidence>
<dbReference type="EMBL" id="CP014476">
    <property type="protein sequence ID" value="AMK74900.1"/>
    <property type="molecule type" value="Genomic_DNA"/>
</dbReference>
<keyword evidence="2" id="KW-1185">Reference proteome</keyword>
<organism evidence="1 2">
    <name type="scientific">Methylomonas denitrificans</name>
    <dbReference type="NCBI Taxonomy" id="1538553"/>
    <lineage>
        <taxon>Bacteria</taxon>
        <taxon>Pseudomonadati</taxon>
        <taxon>Pseudomonadota</taxon>
        <taxon>Gammaproteobacteria</taxon>
        <taxon>Methylococcales</taxon>
        <taxon>Methylococcaceae</taxon>
        <taxon>Methylomonas</taxon>
    </lineage>
</organism>
<reference evidence="1 2" key="1">
    <citation type="journal article" date="2015" name="Environ. Microbiol.">
        <title>Methane oxidation coupled to nitrate reduction under hypoxia by the Gammaproteobacterium Methylomonas denitrificans, sp. nov. type strain FJG1.</title>
        <authorList>
            <person name="Kits K.D."/>
            <person name="Klotz M.G."/>
            <person name="Stein L.Y."/>
        </authorList>
    </citation>
    <scope>NUCLEOTIDE SEQUENCE [LARGE SCALE GENOMIC DNA]</scope>
    <source>
        <strain evidence="1 2">FJG1</strain>
    </source>
</reference>
<accession>A0A140E3C6</accession>
<evidence type="ECO:0008006" key="3">
    <source>
        <dbReference type="Google" id="ProtNLM"/>
    </source>
</evidence>
<gene>
    <name evidence="1" type="ORF">JT25_000105</name>
</gene>
<dbReference type="InterPro" id="IPR032758">
    <property type="entry name" value="MqsA/HigA-2"/>
</dbReference>